<dbReference type="AlphaFoldDB" id="A0A8R2QWS7"/>
<evidence type="ECO:0000313" key="2">
    <source>
        <dbReference type="EnsemblMetazoa" id="XP_037869228.1"/>
    </source>
</evidence>
<evidence type="ECO:0000313" key="3">
    <source>
        <dbReference type="Proteomes" id="UP000005204"/>
    </source>
</evidence>
<evidence type="ECO:0000256" key="1">
    <source>
        <dbReference type="SAM" id="MobiDB-lite"/>
    </source>
</evidence>
<proteinExistence type="predicted"/>
<dbReference type="EnsemblMetazoa" id="XM_038013300.1">
    <property type="protein sequence ID" value="XP_037869228.1"/>
    <property type="gene ID" value="LOC119628996"/>
</dbReference>
<accession>A0A8R2QWS7</accession>
<sequence>MPIKTKGKAYNTAVRPALLYGSKCWTVKKAHKQMAHVNEMKMLHWAGGVTKMNRVRNEYIRGSFKVTSITDKMTENRLRCYGHIMRRDEDDVVKVALGLPEQKKGRGRPPSTWWSNIERDLKKAQLPKLTTQDRSAWRRRVRRPDPR</sequence>
<reference evidence="3" key="1">
    <citation type="journal article" date="2008" name="Insect Biochem. Mol. Biol.">
        <title>The genome of a lepidopteran model insect, the silkworm Bombyx mori.</title>
        <authorList>
            <consortium name="International Silkworm Genome Consortium"/>
        </authorList>
    </citation>
    <scope>NUCLEOTIDE SEQUENCE [LARGE SCALE GENOMIC DNA]</scope>
    <source>
        <strain evidence="3">p50T</strain>
    </source>
</reference>
<dbReference type="GeneID" id="119628996"/>
<dbReference type="RefSeq" id="XP_037869228.1">
    <property type="nucleotide sequence ID" value="XM_038013300.1"/>
</dbReference>
<dbReference type="KEGG" id="bmor:119628996"/>
<dbReference type="PANTHER" id="PTHR46238:SF8">
    <property type="entry name" value="ENDONUCLEASE_EXONUCLEASE_PHOSPHATASE DOMAIN-CONTAINING PROTEIN"/>
    <property type="match status" value="1"/>
</dbReference>
<feature type="region of interest" description="Disordered" evidence="1">
    <location>
        <begin position="124"/>
        <end position="147"/>
    </location>
</feature>
<keyword evidence="3" id="KW-1185">Reference proteome</keyword>
<protein>
    <submittedName>
        <fullName evidence="2">Uncharacterized protein</fullName>
    </submittedName>
</protein>
<dbReference type="PANTHER" id="PTHR46238">
    <property type="entry name" value="REVERSE TRANSCRIPTASE DOMAIN-CONTAINING PROTEIN"/>
    <property type="match status" value="1"/>
</dbReference>
<organism evidence="2 3">
    <name type="scientific">Bombyx mori</name>
    <name type="common">Silk moth</name>
    <dbReference type="NCBI Taxonomy" id="7091"/>
    <lineage>
        <taxon>Eukaryota</taxon>
        <taxon>Metazoa</taxon>
        <taxon>Ecdysozoa</taxon>
        <taxon>Arthropoda</taxon>
        <taxon>Hexapoda</taxon>
        <taxon>Insecta</taxon>
        <taxon>Pterygota</taxon>
        <taxon>Neoptera</taxon>
        <taxon>Endopterygota</taxon>
        <taxon>Lepidoptera</taxon>
        <taxon>Glossata</taxon>
        <taxon>Ditrysia</taxon>
        <taxon>Bombycoidea</taxon>
        <taxon>Bombycidae</taxon>
        <taxon>Bombycinae</taxon>
        <taxon>Bombyx</taxon>
    </lineage>
</organism>
<dbReference type="Proteomes" id="UP000005204">
    <property type="component" value="Unassembled WGS sequence"/>
</dbReference>
<name>A0A8R2QWS7_BOMMO</name>
<feature type="compositionally biased region" description="Basic residues" evidence="1">
    <location>
        <begin position="137"/>
        <end position="147"/>
    </location>
</feature>
<reference evidence="2" key="2">
    <citation type="submission" date="2022-06" db="UniProtKB">
        <authorList>
            <consortium name="EnsemblMetazoa"/>
        </authorList>
    </citation>
    <scope>IDENTIFICATION</scope>
    <source>
        <strain evidence="2">p50T (Dazao)</strain>
    </source>
</reference>